<proteinExistence type="predicted"/>
<dbReference type="InterPro" id="IPR036388">
    <property type="entry name" value="WH-like_DNA-bd_sf"/>
</dbReference>
<organism evidence="1 2">
    <name type="scientific">Mycobacterium lentiflavum</name>
    <dbReference type="NCBI Taxonomy" id="141349"/>
    <lineage>
        <taxon>Bacteria</taxon>
        <taxon>Bacillati</taxon>
        <taxon>Actinomycetota</taxon>
        <taxon>Actinomycetes</taxon>
        <taxon>Mycobacteriales</taxon>
        <taxon>Mycobacteriaceae</taxon>
        <taxon>Mycobacterium</taxon>
        <taxon>Mycobacterium simiae complex</taxon>
    </lineage>
</organism>
<dbReference type="SUPFAM" id="SSF46785">
    <property type="entry name" value="Winged helix' DNA-binding domain"/>
    <property type="match status" value="1"/>
</dbReference>
<reference evidence="1 2" key="1">
    <citation type="submission" date="2015-03" db="EMBL/GenBank/DDBJ databases">
        <authorList>
            <person name="Urmite Genomes"/>
        </authorList>
    </citation>
    <scope>NUCLEOTIDE SEQUENCE [LARGE SCALE GENOMIC DNA]</scope>
    <source>
        <strain evidence="1 2">CSUR P1491</strain>
    </source>
</reference>
<dbReference type="InterPro" id="IPR036390">
    <property type="entry name" value="WH_DNA-bd_sf"/>
</dbReference>
<accession>A0A0E4CRE4</accession>
<dbReference type="Proteomes" id="UP000199251">
    <property type="component" value="Unassembled WGS sequence"/>
</dbReference>
<dbReference type="Gene3D" id="1.10.10.10">
    <property type="entry name" value="Winged helix-like DNA-binding domain superfamily/Winged helix DNA-binding domain"/>
    <property type="match status" value="1"/>
</dbReference>
<gene>
    <name evidence="1" type="ORF">BN1232_06102</name>
</gene>
<dbReference type="OrthoDB" id="4760977at2"/>
<name>A0A0E4CRE4_MYCLN</name>
<evidence type="ECO:0000313" key="1">
    <source>
        <dbReference type="EMBL" id="CQD24205.1"/>
    </source>
</evidence>
<dbReference type="AlphaFoldDB" id="A0A0E4CRE4"/>
<evidence type="ECO:0008006" key="3">
    <source>
        <dbReference type="Google" id="ProtNLM"/>
    </source>
</evidence>
<protein>
    <recommendedName>
        <fullName evidence="3">Ferric uptake regulator</fullName>
    </recommendedName>
</protein>
<dbReference type="EMBL" id="CTEE01000002">
    <property type="protein sequence ID" value="CQD24205.1"/>
    <property type="molecule type" value="Genomic_DNA"/>
</dbReference>
<dbReference type="STRING" id="141349.BN1232_06102"/>
<sequence length="76" mass="8206">MTNTASPQAAALVVLSGATGSLSTREVCDRINTDRATPLVLERVYGALVALHRRGVVTRCTDAGRRRHVYWQLVAG</sequence>
<evidence type="ECO:0000313" key="2">
    <source>
        <dbReference type="Proteomes" id="UP000199251"/>
    </source>
</evidence>
<dbReference type="RefSeq" id="WP_090609882.1">
    <property type="nucleotide sequence ID" value="NZ_CTEE01000002.1"/>
</dbReference>